<proteinExistence type="predicted"/>
<evidence type="ECO:0000313" key="3">
    <source>
        <dbReference type="EMBL" id="WLJ26175.1"/>
    </source>
</evidence>
<feature type="region of interest" description="Disordered" evidence="1">
    <location>
        <begin position="421"/>
        <end position="459"/>
    </location>
</feature>
<feature type="compositionally biased region" description="Low complexity" evidence="1">
    <location>
        <begin position="422"/>
        <end position="438"/>
    </location>
</feature>
<reference evidence="3" key="1">
    <citation type="submission" date="2023-04" db="EMBL/GenBank/DDBJ databases">
        <title>The human skin virome in hidradenitis suppurativa patients.</title>
        <authorList>
            <person name="Jansen D."/>
        </authorList>
    </citation>
    <scope>NUCLEOTIDE SEQUENCE</scope>
    <source>
        <strain evidence="3">VC4_HSPhageB</strain>
    </source>
</reference>
<protein>
    <submittedName>
        <fullName evidence="3">Tail protein</fullName>
    </submittedName>
</protein>
<dbReference type="EMBL" id="OQ890323">
    <property type="protein sequence ID" value="WLJ26175.1"/>
    <property type="molecule type" value="Genomic_DNA"/>
</dbReference>
<evidence type="ECO:0000256" key="1">
    <source>
        <dbReference type="SAM" id="MobiDB-lite"/>
    </source>
</evidence>
<name>A0AA49X4K7_9VIRU</name>
<feature type="compositionally biased region" description="Gly residues" evidence="1">
    <location>
        <begin position="439"/>
        <end position="453"/>
    </location>
</feature>
<dbReference type="NCBIfam" id="TIGR01665">
    <property type="entry name" value="put_anti_recept"/>
    <property type="match status" value="1"/>
</dbReference>
<organism evidence="3">
    <name type="scientific">Firmicutes phage HS17</name>
    <dbReference type="NCBI Taxonomy" id="3056395"/>
    <lineage>
        <taxon>Viruses</taxon>
    </lineage>
</organism>
<evidence type="ECO:0000259" key="2">
    <source>
        <dbReference type="Pfam" id="PF06605"/>
    </source>
</evidence>
<accession>A0AA49X4K7</accession>
<feature type="domain" description="Tail spike" evidence="2">
    <location>
        <begin position="96"/>
        <end position="347"/>
    </location>
</feature>
<sequence>MKKYNIKIYNQNMKELARLENAYDISYDLKLNELWTCKFKLPRDDKKTKYCEIFNFVELFDGDDRVELFRILPNVLTREETPYIEYECEHVLATLLDDVMFKYHQIGNVGIYTDRVIRYVLDRQSVKRWQLIQCDFKRQFEYKWENENLLAALFSIPKPFVDKYKWEFDTTSYPWGLSLKKLDEKYKADIQYKKNMQNIEKTVDPTNLVTRVYPLGYGEGDNQLDIKSVNSGKDYLEKNVSKYGLKSTILVDRRFESPETLKEYAQMVLNDLSEPYVSYKIQAVDLSISQPKKYPKFRPGDYILIRDIEDEINIKVPIVSVSKPDIRGNPFEINLEIANKSQDITGSISDLMERSRINDTYAQGATNLQQIVYADNADQGHPLKLKFYIPQEMARINKLILNYTIEPFRSYSVGLEYKETKTTSTSSGGGSYQSDSTSSGGGDYGSTSSGGGSYSTTHGTADVESEMAKVYLQSNAGIDYSKWVEFYKVVRHEHRFDVEPHTHSFSVSDHSHSFSLQIPDHSHSVTIPGHTHEQKHGIYEGSRARQCHLIVDGQTVYNYNSEVNIIPYLSKGDGGKIQRGTWHEVEIVPDSLTRINASIFIQLFTNSRGGGDY</sequence>
<dbReference type="Pfam" id="PF06605">
    <property type="entry name" value="Prophage_tail"/>
    <property type="match status" value="1"/>
</dbReference>
<dbReference type="InterPro" id="IPR007119">
    <property type="entry name" value="Phage_tail_spike_N"/>
</dbReference>
<dbReference type="InterPro" id="IPR010572">
    <property type="entry name" value="Tail_dom"/>
</dbReference>